<dbReference type="PROSITE" id="PS51837">
    <property type="entry name" value="LITAF"/>
    <property type="match status" value="2"/>
</dbReference>
<proteinExistence type="inferred from homology"/>
<keyword evidence="5 7" id="KW-0472">Membrane</keyword>
<comment type="subcellular location">
    <subcellularLocation>
        <location evidence="1">Membrane</location>
        <topology evidence="1">Peripheral membrane protein</topology>
    </subcellularLocation>
</comment>
<feature type="domain" description="LITAF" evidence="8">
    <location>
        <begin position="42"/>
        <end position="125"/>
    </location>
</feature>
<protein>
    <submittedName>
        <fullName evidence="9">G7733 protein</fullName>
    </submittedName>
</protein>
<keyword evidence="3" id="KW-0479">Metal-binding</keyword>
<organism evidence="9 10">
    <name type="scientific">Coccomyxa viridis</name>
    <dbReference type="NCBI Taxonomy" id="1274662"/>
    <lineage>
        <taxon>Eukaryota</taxon>
        <taxon>Viridiplantae</taxon>
        <taxon>Chlorophyta</taxon>
        <taxon>core chlorophytes</taxon>
        <taxon>Trebouxiophyceae</taxon>
        <taxon>Trebouxiophyceae incertae sedis</taxon>
        <taxon>Coccomyxaceae</taxon>
        <taxon>Coccomyxa</taxon>
    </lineage>
</organism>
<comment type="caution">
    <text evidence="9">The sequence shown here is derived from an EMBL/GenBank/DDBJ whole genome shotgun (WGS) entry which is preliminary data.</text>
</comment>
<evidence type="ECO:0000256" key="3">
    <source>
        <dbReference type="ARBA" id="ARBA00022723"/>
    </source>
</evidence>
<evidence type="ECO:0000256" key="2">
    <source>
        <dbReference type="ARBA" id="ARBA00005975"/>
    </source>
</evidence>
<sequence>MGEARVAPGEDNKDKVPGNGRVPPSTYAPKGVVIGHPLTEAPPATRPHSIAPQPATQAPGSCHQCGHVGRAEVSKESGIVTFFTSLLLCFVGCGPLFLLPFCCDETKDTVYRCSNCGAQKVTVTEDMSPWTKFIDGKNREDTTPLLPDSEPPSLYRGGDASASAAGSASPADEYPDPVKPGRETEHTSFNGYPAIGVEPPPVYAPGDFVTGHPVLPQATEPPAPGHSQLVTNERRIVQQPMKGNAVIVSCHQCGHVGPALVTKESGFITYFSSGMLCFLGCCPLFLFPFCCDYTKDWVYRCSNCGTLFGRERP</sequence>
<keyword evidence="4" id="KW-0862">Zinc</keyword>
<keyword evidence="7" id="KW-1133">Transmembrane helix</keyword>
<name>A0ABP1G121_9CHLO</name>
<feature type="region of interest" description="Disordered" evidence="6">
    <location>
        <begin position="1"/>
        <end position="32"/>
    </location>
</feature>
<dbReference type="SMART" id="SM00714">
    <property type="entry name" value="LITAF"/>
    <property type="match status" value="2"/>
</dbReference>
<feature type="region of interest" description="Disordered" evidence="6">
    <location>
        <begin position="134"/>
        <end position="191"/>
    </location>
</feature>
<feature type="transmembrane region" description="Helical" evidence="7">
    <location>
        <begin position="79"/>
        <end position="101"/>
    </location>
</feature>
<dbReference type="InterPro" id="IPR037519">
    <property type="entry name" value="LITAF_fam"/>
</dbReference>
<evidence type="ECO:0000259" key="8">
    <source>
        <dbReference type="PROSITE" id="PS51837"/>
    </source>
</evidence>
<evidence type="ECO:0000256" key="6">
    <source>
        <dbReference type="SAM" id="MobiDB-lite"/>
    </source>
</evidence>
<dbReference type="EMBL" id="CAXHTA020000012">
    <property type="protein sequence ID" value="CAL5224961.1"/>
    <property type="molecule type" value="Genomic_DNA"/>
</dbReference>
<dbReference type="PANTHER" id="PTHR23292">
    <property type="entry name" value="LIPOPOLYSACCHARIDE-INDUCED TUMOR NECROSIS FACTOR-ALPHA FACTOR"/>
    <property type="match status" value="1"/>
</dbReference>
<evidence type="ECO:0000313" key="9">
    <source>
        <dbReference type="EMBL" id="CAL5224961.1"/>
    </source>
</evidence>
<reference evidence="9 10" key="1">
    <citation type="submission" date="2024-06" db="EMBL/GenBank/DDBJ databases">
        <authorList>
            <person name="Kraege A."/>
            <person name="Thomma B."/>
        </authorList>
    </citation>
    <scope>NUCLEOTIDE SEQUENCE [LARGE SCALE GENOMIC DNA]</scope>
</reference>
<evidence type="ECO:0000256" key="5">
    <source>
        <dbReference type="ARBA" id="ARBA00023136"/>
    </source>
</evidence>
<evidence type="ECO:0000256" key="4">
    <source>
        <dbReference type="ARBA" id="ARBA00022833"/>
    </source>
</evidence>
<feature type="compositionally biased region" description="Low complexity" evidence="6">
    <location>
        <begin position="157"/>
        <end position="172"/>
    </location>
</feature>
<dbReference type="InterPro" id="IPR006629">
    <property type="entry name" value="LITAF"/>
</dbReference>
<evidence type="ECO:0000256" key="1">
    <source>
        <dbReference type="ARBA" id="ARBA00004170"/>
    </source>
</evidence>
<evidence type="ECO:0000256" key="7">
    <source>
        <dbReference type="SAM" id="Phobius"/>
    </source>
</evidence>
<accession>A0ABP1G121</accession>
<comment type="similarity">
    <text evidence="2">Belongs to the CDIP1/LITAF family.</text>
</comment>
<dbReference type="Proteomes" id="UP001497392">
    <property type="component" value="Unassembled WGS sequence"/>
</dbReference>
<dbReference type="Pfam" id="PF10601">
    <property type="entry name" value="zf-LITAF-like"/>
    <property type="match status" value="2"/>
</dbReference>
<feature type="domain" description="LITAF" evidence="8">
    <location>
        <begin position="230"/>
        <end position="313"/>
    </location>
</feature>
<gene>
    <name evidence="9" type="primary">g7733</name>
    <name evidence="9" type="ORF">VP750_LOCUS6620</name>
</gene>
<keyword evidence="10" id="KW-1185">Reference proteome</keyword>
<dbReference type="PANTHER" id="PTHR23292:SF6">
    <property type="entry name" value="FI16602P1-RELATED"/>
    <property type="match status" value="1"/>
</dbReference>
<keyword evidence="7" id="KW-0812">Transmembrane</keyword>
<evidence type="ECO:0000313" key="10">
    <source>
        <dbReference type="Proteomes" id="UP001497392"/>
    </source>
</evidence>